<dbReference type="PROSITE" id="PS50069">
    <property type="entry name" value="CULLIN_2"/>
    <property type="match status" value="1"/>
</dbReference>
<dbReference type="GO" id="GO:0031625">
    <property type="term" value="F:ubiquitin protein ligase binding"/>
    <property type="evidence" value="ECO:0007669"/>
    <property type="project" value="InterPro"/>
</dbReference>
<comment type="caution">
    <text evidence="6">The sequence shown here is derived from an EMBL/GenBank/DDBJ whole genome shotgun (WGS) entry which is preliminary data.</text>
</comment>
<dbReference type="Proteomes" id="UP001328107">
    <property type="component" value="Unassembled WGS sequence"/>
</dbReference>
<dbReference type="Gene3D" id="1.20.1310.10">
    <property type="entry name" value="Cullin Repeats"/>
    <property type="match status" value="1"/>
</dbReference>
<dbReference type="AlphaFoldDB" id="A0AAN5DEP8"/>
<keyword evidence="1" id="KW-1017">Isopeptide bond</keyword>
<dbReference type="Gene3D" id="4.10.1030.10">
    <property type="entry name" value="Ring Box Chain A, domain 5"/>
    <property type="match status" value="1"/>
</dbReference>
<dbReference type="Pfam" id="PF10557">
    <property type="entry name" value="Cullin_Nedd8"/>
    <property type="match status" value="1"/>
</dbReference>
<reference evidence="7" key="1">
    <citation type="submission" date="2022-10" db="EMBL/GenBank/DDBJ databases">
        <title>Genome assembly of Pristionchus species.</title>
        <authorList>
            <person name="Yoshida K."/>
            <person name="Sommer R.J."/>
        </authorList>
    </citation>
    <scope>NUCLEOTIDE SEQUENCE [LARGE SCALE GENOMIC DNA]</scope>
    <source>
        <strain evidence="7">RS5460</strain>
    </source>
</reference>
<name>A0AAN5DEP8_9BILA</name>
<comment type="similarity">
    <text evidence="3 4">Belongs to the cullin family.</text>
</comment>
<evidence type="ECO:0000256" key="3">
    <source>
        <dbReference type="PROSITE-ProRule" id="PRU00330"/>
    </source>
</evidence>
<protein>
    <recommendedName>
        <fullName evidence="5">Cullin family profile domain-containing protein</fullName>
    </recommendedName>
</protein>
<dbReference type="InterPro" id="IPR036317">
    <property type="entry name" value="Cullin_homology_sf"/>
</dbReference>
<dbReference type="EMBL" id="BTRK01000006">
    <property type="protein sequence ID" value="GMR61325.1"/>
    <property type="molecule type" value="Genomic_DNA"/>
</dbReference>
<keyword evidence="7" id="KW-1185">Reference proteome</keyword>
<dbReference type="InterPro" id="IPR001373">
    <property type="entry name" value="Cullin_N"/>
</dbReference>
<dbReference type="Pfam" id="PF26557">
    <property type="entry name" value="Cullin_AB"/>
    <property type="match status" value="1"/>
</dbReference>
<dbReference type="InterPro" id="IPR019559">
    <property type="entry name" value="Cullin_neddylation_domain"/>
</dbReference>
<evidence type="ECO:0000256" key="2">
    <source>
        <dbReference type="ARBA" id="ARBA00022843"/>
    </source>
</evidence>
<feature type="non-terminal residue" evidence="6">
    <location>
        <position position="1"/>
    </location>
</feature>
<dbReference type="PROSITE" id="PS01256">
    <property type="entry name" value="CULLIN_1"/>
    <property type="match status" value="1"/>
</dbReference>
<dbReference type="InterPro" id="IPR016158">
    <property type="entry name" value="Cullin_homology"/>
</dbReference>
<dbReference type="GO" id="GO:0006511">
    <property type="term" value="P:ubiquitin-dependent protein catabolic process"/>
    <property type="evidence" value="ECO:0007669"/>
    <property type="project" value="InterPro"/>
</dbReference>
<dbReference type="Pfam" id="PF00888">
    <property type="entry name" value="Cullin"/>
    <property type="match status" value="1"/>
</dbReference>
<keyword evidence="2" id="KW-0832">Ubl conjugation</keyword>
<evidence type="ECO:0000256" key="4">
    <source>
        <dbReference type="RuleBase" id="RU003829"/>
    </source>
</evidence>
<feature type="domain" description="Cullin family profile" evidence="5">
    <location>
        <begin position="1"/>
        <end position="194"/>
    </location>
</feature>
<dbReference type="Gene3D" id="1.10.10.10">
    <property type="entry name" value="Winged helix-like DNA-binding domain superfamily/Winged helix DNA-binding domain"/>
    <property type="match status" value="2"/>
</dbReference>
<dbReference type="InterPro" id="IPR036390">
    <property type="entry name" value="WH_DNA-bd_sf"/>
</dbReference>
<evidence type="ECO:0000313" key="6">
    <source>
        <dbReference type="EMBL" id="GMR61325.1"/>
    </source>
</evidence>
<gene>
    <name evidence="6" type="ORF">PMAYCL1PPCAC_31520</name>
</gene>
<dbReference type="SMART" id="SM00884">
    <property type="entry name" value="Cullin_Nedd8"/>
    <property type="match status" value="1"/>
</dbReference>
<accession>A0AAN5DEP8</accession>
<dbReference type="SMART" id="SM00182">
    <property type="entry name" value="CULLIN"/>
    <property type="match status" value="1"/>
</dbReference>
<dbReference type="SUPFAM" id="SSF75632">
    <property type="entry name" value="Cullin homology domain"/>
    <property type="match status" value="1"/>
</dbReference>
<evidence type="ECO:0000256" key="1">
    <source>
        <dbReference type="ARBA" id="ARBA00022499"/>
    </source>
</evidence>
<dbReference type="InterPro" id="IPR045093">
    <property type="entry name" value="Cullin"/>
</dbReference>
<dbReference type="GO" id="GO:0031461">
    <property type="term" value="C:cullin-RING ubiquitin ligase complex"/>
    <property type="evidence" value="ECO:0007669"/>
    <property type="project" value="InterPro"/>
</dbReference>
<dbReference type="PANTHER" id="PTHR11932">
    <property type="entry name" value="CULLIN"/>
    <property type="match status" value="1"/>
</dbReference>
<dbReference type="InterPro" id="IPR016157">
    <property type="entry name" value="Cullin_CS"/>
</dbReference>
<organism evidence="6 7">
    <name type="scientific">Pristionchus mayeri</name>
    <dbReference type="NCBI Taxonomy" id="1317129"/>
    <lineage>
        <taxon>Eukaryota</taxon>
        <taxon>Metazoa</taxon>
        <taxon>Ecdysozoa</taxon>
        <taxon>Nematoda</taxon>
        <taxon>Chromadorea</taxon>
        <taxon>Rhabditida</taxon>
        <taxon>Rhabditina</taxon>
        <taxon>Diplogasteromorpha</taxon>
        <taxon>Diplogasteroidea</taxon>
        <taxon>Neodiplogasteridae</taxon>
        <taxon>Pristionchus</taxon>
    </lineage>
</organism>
<evidence type="ECO:0000259" key="5">
    <source>
        <dbReference type="PROSITE" id="PS50069"/>
    </source>
</evidence>
<dbReference type="InterPro" id="IPR036388">
    <property type="entry name" value="WH-like_DNA-bd_sf"/>
</dbReference>
<dbReference type="InterPro" id="IPR059120">
    <property type="entry name" value="Cullin-like_AB"/>
</dbReference>
<dbReference type="FunFam" id="1.10.10.10:FF:000014">
    <property type="entry name" value="Cullin 1"/>
    <property type="match status" value="1"/>
</dbReference>
<dbReference type="SUPFAM" id="SSF46785">
    <property type="entry name" value="Winged helix' DNA-binding domain"/>
    <property type="match status" value="1"/>
</dbReference>
<proteinExistence type="inferred from homology"/>
<evidence type="ECO:0000313" key="7">
    <source>
        <dbReference type="Proteomes" id="UP001328107"/>
    </source>
</evidence>
<sequence length="322" mass="36889">FKYIEDKDIFQRFYTKKFANRLVGSLSASDEAEQSMIAKMKQSCGYEYTSKMQRMFTDAALSREITERFREKCANSRKSLGCDFNMMVLGANSWPSLGSSLSLSLPYKLSTCVSEFTSYYGEIHQGRKLTWIYSHSKGEVVTYGFAKKYTFVAMTPQVAILLLFNDTTTMSVETMVEALNIKKEYLISQLHALIKGDVLKVEGGETNIDENTKLLLNLEFTNKKMKVDLTKFVARSEVKTEQTEVHRGVEEDRKNIIQAAIVRTMKTRKSMAHSLLIGEVINQLNSRFKPQVPMVKKCIDMLIEKEYIARAEGQKDTYEYLS</sequence>